<keyword evidence="4 5" id="KW-0998">Cell outer membrane</keyword>
<organism evidence="7 8">
    <name type="scientific">Maribellus comscasis</name>
    <dbReference type="NCBI Taxonomy" id="2681766"/>
    <lineage>
        <taxon>Bacteria</taxon>
        <taxon>Pseudomonadati</taxon>
        <taxon>Bacteroidota</taxon>
        <taxon>Bacteroidia</taxon>
        <taxon>Marinilabiliales</taxon>
        <taxon>Prolixibacteraceae</taxon>
        <taxon>Maribellus</taxon>
    </lineage>
</organism>
<accession>A0A6I6JW91</accession>
<sequence>MKKKCMHPFLPCRRVKKLLLMMKLTAILILAGLMQVSATVYSQATKFNLRAENKQIVEVLKEIEESSNFRFFYIREQVDVERYVSLKAKNATVEEILDEIFAGQNIAYDVMQDNLILLSPEDKPIKLKSIALQQPNAVTGRVTDTSGRPLPGVTVVIKGTTQGTVTDADGKYTIPKVPDDAVLQFSFVGMSAQEIVVGNQTTIDITMLEETIGLEEVVAIGYGIQKKATLTGAINNVKGEEIVKAPTTNASQMLSGLLPGLTTIQRSGEPGNDDPIVRIRGINTLGDNSPLVVVDGVPGRSLSRIDPNSIESITVLKDASAAIYGSQAANGVILITTKRGEKGKPKITVNFNQGFNQPTVIPEMCDGSEYATLLNELDLYDGREPRYTDEQVQKFTSGSDPWLYPNTDWFDEVLKPWSAQNNLNAQLRGGSENVNYYLSVGSKFQDAFYKNSVSNYKQYDFRSNIDAKISEYIKIGADVYGRMENTTSPTRGYGTIFRTTTLGNPNIHAVWPDGSPGPDIIEGSNPVTISTNAAGYDNNKVYTINSSFKLDVTVPWVKGLTFTGSANLDKSFQNRKRWETPWEVNTWDGTTYENGIPVLNSAMVPFNDARLTRYMYDNQSLLLNGILNYSKSIDKHEINFMAGIESREGKGNNFNAYRRHFASIAIDELFAGGGEDQDNTGTSYENARLNYFGRVNYNYSEKLLFEFVWRYDGSYMFPEESRFGFFPGVSLGWRISEENFWKENLSFMEDFKLRVSYGQTGNDRIDEWQYLSSYSYSSYVYNFGTDEANKLLYEARIPNENVSWEVANQADIGFESYFMDHKLYFEFDYFDYRRSKILWWRNASVPSSTGLTLPRENIGKVTNRGADFTISYHDKIQDLAYNISFNGGYAKNKITFWDETPGSPEWQKSTGKPIPTNSDVSNDLYYEAIGIFKDQAAVDAYPHWEDARPGDIIFKDVNDDGKIDGLDRVRNDKNNIPRFTGALKASITYNQFDLSILFQGAAGAVRYISTESGQIGNFLKDFYDNRWTPDNTDASGPRAYNRDAEYWRSNRNTYFLKKSDYIRLKTLEIGYSLPASINSKLGIDGLRIYISGYNLWTFSPDIKDFDPESEQTSLSGQSQPYPAQRVINGGISLTF</sequence>
<evidence type="ECO:0000256" key="3">
    <source>
        <dbReference type="ARBA" id="ARBA00023136"/>
    </source>
</evidence>
<keyword evidence="3 5" id="KW-0472">Membrane</keyword>
<dbReference type="InterPro" id="IPR039426">
    <property type="entry name" value="TonB-dep_rcpt-like"/>
</dbReference>
<evidence type="ECO:0000313" key="8">
    <source>
        <dbReference type="Proteomes" id="UP000428260"/>
    </source>
</evidence>
<comment type="subcellular location">
    <subcellularLocation>
        <location evidence="5">Cell outer membrane</location>
        <topology evidence="5">Multi-pass membrane protein</topology>
    </subcellularLocation>
</comment>
<dbReference type="GO" id="GO:0015344">
    <property type="term" value="F:siderophore uptake transmembrane transporter activity"/>
    <property type="evidence" value="ECO:0007669"/>
    <property type="project" value="TreeGrafter"/>
</dbReference>
<evidence type="ECO:0000256" key="4">
    <source>
        <dbReference type="ARBA" id="ARBA00023237"/>
    </source>
</evidence>
<dbReference type="EMBL" id="CP046401">
    <property type="protein sequence ID" value="QGY43453.1"/>
    <property type="molecule type" value="Genomic_DNA"/>
</dbReference>
<dbReference type="InterPro" id="IPR012910">
    <property type="entry name" value="Plug_dom"/>
</dbReference>
<dbReference type="NCBIfam" id="TIGR04057">
    <property type="entry name" value="SusC_RagA_signa"/>
    <property type="match status" value="1"/>
</dbReference>
<evidence type="ECO:0000256" key="1">
    <source>
        <dbReference type="ARBA" id="ARBA00022448"/>
    </source>
</evidence>
<dbReference type="KEGG" id="mcos:GM418_07205"/>
<dbReference type="InterPro" id="IPR008969">
    <property type="entry name" value="CarboxyPept-like_regulatory"/>
</dbReference>
<keyword evidence="2" id="KW-0732">Signal</keyword>
<feature type="domain" description="Secretin/TonB short N-terminal" evidence="6">
    <location>
        <begin position="69"/>
        <end position="121"/>
    </location>
</feature>
<dbReference type="Gene3D" id="2.60.40.1120">
    <property type="entry name" value="Carboxypeptidase-like, regulatory domain"/>
    <property type="match status" value="1"/>
</dbReference>
<dbReference type="AlphaFoldDB" id="A0A6I6JW91"/>
<keyword evidence="1 5" id="KW-0813">Transport</keyword>
<evidence type="ECO:0000256" key="5">
    <source>
        <dbReference type="PROSITE-ProRule" id="PRU01360"/>
    </source>
</evidence>
<dbReference type="InterPro" id="IPR023997">
    <property type="entry name" value="TonB-dep_OMP_SusC/RagA_CS"/>
</dbReference>
<dbReference type="SUPFAM" id="SSF49464">
    <property type="entry name" value="Carboxypeptidase regulatory domain-like"/>
    <property type="match status" value="1"/>
</dbReference>
<protein>
    <submittedName>
        <fullName evidence="7">SusC/RagA family TonB-linked outer membrane protein</fullName>
    </submittedName>
</protein>
<proteinExistence type="inferred from homology"/>
<dbReference type="FunFam" id="2.60.40.1120:FF:000003">
    <property type="entry name" value="Outer membrane protein Omp121"/>
    <property type="match status" value="1"/>
</dbReference>
<dbReference type="InterPro" id="IPR023996">
    <property type="entry name" value="TonB-dep_OMP_SusC/RagA"/>
</dbReference>
<dbReference type="Proteomes" id="UP000428260">
    <property type="component" value="Chromosome"/>
</dbReference>
<dbReference type="Pfam" id="PF13715">
    <property type="entry name" value="CarbopepD_reg_2"/>
    <property type="match status" value="1"/>
</dbReference>
<dbReference type="InterPro" id="IPR011662">
    <property type="entry name" value="Secretin/TonB_short_N"/>
</dbReference>
<dbReference type="InterPro" id="IPR037066">
    <property type="entry name" value="Plug_dom_sf"/>
</dbReference>
<dbReference type="PROSITE" id="PS52016">
    <property type="entry name" value="TONB_DEPENDENT_REC_3"/>
    <property type="match status" value="1"/>
</dbReference>
<gene>
    <name evidence="7" type="ORF">GM418_07205</name>
</gene>
<dbReference type="GO" id="GO:0009279">
    <property type="term" value="C:cell outer membrane"/>
    <property type="evidence" value="ECO:0007669"/>
    <property type="project" value="UniProtKB-SubCell"/>
</dbReference>
<keyword evidence="8" id="KW-1185">Reference proteome</keyword>
<dbReference type="PANTHER" id="PTHR30069">
    <property type="entry name" value="TONB-DEPENDENT OUTER MEMBRANE RECEPTOR"/>
    <property type="match status" value="1"/>
</dbReference>
<dbReference type="FunFam" id="2.170.130.10:FF:000003">
    <property type="entry name" value="SusC/RagA family TonB-linked outer membrane protein"/>
    <property type="match status" value="1"/>
</dbReference>
<dbReference type="PANTHER" id="PTHR30069:SF29">
    <property type="entry name" value="HEMOGLOBIN AND HEMOGLOBIN-HAPTOGLOBIN-BINDING PROTEIN 1-RELATED"/>
    <property type="match status" value="1"/>
</dbReference>
<dbReference type="SUPFAM" id="SSF56935">
    <property type="entry name" value="Porins"/>
    <property type="match status" value="1"/>
</dbReference>
<dbReference type="NCBIfam" id="TIGR04056">
    <property type="entry name" value="OMP_RagA_SusC"/>
    <property type="match status" value="1"/>
</dbReference>
<comment type="similarity">
    <text evidence="5">Belongs to the TonB-dependent receptor family.</text>
</comment>
<name>A0A6I6JW91_9BACT</name>
<dbReference type="SMART" id="SM00965">
    <property type="entry name" value="STN"/>
    <property type="match status" value="1"/>
</dbReference>
<evidence type="ECO:0000256" key="2">
    <source>
        <dbReference type="ARBA" id="ARBA00022729"/>
    </source>
</evidence>
<dbReference type="Gene3D" id="2.170.130.10">
    <property type="entry name" value="TonB-dependent receptor, plug domain"/>
    <property type="match status" value="1"/>
</dbReference>
<reference evidence="7 8" key="1">
    <citation type="submission" date="2019-11" db="EMBL/GenBank/DDBJ databases">
        <authorList>
            <person name="Zheng R.K."/>
            <person name="Sun C.M."/>
        </authorList>
    </citation>
    <scope>NUCLEOTIDE SEQUENCE [LARGE SCALE GENOMIC DNA]</scope>
    <source>
        <strain evidence="7 8">WC007</strain>
    </source>
</reference>
<keyword evidence="5" id="KW-1134">Transmembrane beta strand</keyword>
<dbReference type="GO" id="GO:0044718">
    <property type="term" value="P:siderophore transmembrane transport"/>
    <property type="evidence" value="ECO:0007669"/>
    <property type="project" value="TreeGrafter"/>
</dbReference>
<evidence type="ECO:0000259" key="6">
    <source>
        <dbReference type="SMART" id="SM00965"/>
    </source>
</evidence>
<dbReference type="Pfam" id="PF07715">
    <property type="entry name" value="Plug"/>
    <property type="match status" value="1"/>
</dbReference>
<keyword evidence="5" id="KW-0812">Transmembrane</keyword>
<evidence type="ECO:0000313" key="7">
    <source>
        <dbReference type="EMBL" id="QGY43453.1"/>
    </source>
</evidence>